<protein>
    <submittedName>
        <fullName evidence="2">Uncharacterized protein</fullName>
    </submittedName>
</protein>
<evidence type="ECO:0000313" key="2">
    <source>
        <dbReference type="EMBL" id="TQN51945.1"/>
    </source>
</evidence>
<sequence length="70" mass="7597">MCCLCLRLVAAFFLMATCPSAHADEPVATQSFWAGLSTKAKFQGEVVSNLAGAIRGRGKRAVHRWIFLGQ</sequence>
<reference evidence="2 3" key="1">
    <citation type="submission" date="2019-03" db="EMBL/GenBank/DDBJ databases">
        <title>New insights into Acidothiobacillus thiooxidans sulfur metabolism through coupled gene expression, solution geochemistry, microscopy and spectroscopy analyses.</title>
        <authorList>
            <person name="Camacho D."/>
            <person name="Frazao R."/>
            <person name="Fouillen A."/>
            <person name="Nanci A."/>
            <person name="Lang B.F."/>
            <person name="Apte S.C."/>
            <person name="Baron C."/>
            <person name="Warren L.A."/>
        </authorList>
    </citation>
    <scope>NUCLEOTIDE SEQUENCE [LARGE SCALE GENOMIC DNA]</scope>
    <source>
        <strain evidence="2 3">ATCC 19377</strain>
    </source>
</reference>
<evidence type="ECO:0000313" key="3">
    <source>
        <dbReference type="Proteomes" id="UP000315403"/>
    </source>
</evidence>
<accession>A0A543Q6J8</accession>
<keyword evidence="1" id="KW-0732">Signal</keyword>
<feature type="signal peptide" evidence="1">
    <location>
        <begin position="1"/>
        <end position="23"/>
    </location>
</feature>
<dbReference type="Proteomes" id="UP000315403">
    <property type="component" value="Unassembled WGS sequence"/>
</dbReference>
<dbReference type="AlphaFoldDB" id="A0A543Q6J8"/>
<proteinExistence type="predicted"/>
<name>A0A543Q6J8_ACITH</name>
<dbReference type="EMBL" id="SZUV01000001">
    <property type="protein sequence ID" value="TQN51945.1"/>
    <property type="molecule type" value="Genomic_DNA"/>
</dbReference>
<organism evidence="2 3">
    <name type="scientific">Acidithiobacillus thiooxidans ATCC 19377</name>
    <dbReference type="NCBI Taxonomy" id="637390"/>
    <lineage>
        <taxon>Bacteria</taxon>
        <taxon>Pseudomonadati</taxon>
        <taxon>Pseudomonadota</taxon>
        <taxon>Acidithiobacillia</taxon>
        <taxon>Acidithiobacillales</taxon>
        <taxon>Acidithiobacillaceae</taxon>
        <taxon>Acidithiobacillus</taxon>
    </lineage>
</organism>
<feature type="chain" id="PRO_5022044476" evidence="1">
    <location>
        <begin position="24"/>
        <end position="70"/>
    </location>
</feature>
<comment type="caution">
    <text evidence="2">The sequence shown here is derived from an EMBL/GenBank/DDBJ whole genome shotgun (WGS) entry which is preliminary data.</text>
</comment>
<gene>
    <name evidence="2" type="ORF">DLNHIDIE_01826</name>
</gene>
<evidence type="ECO:0000256" key="1">
    <source>
        <dbReference type="SAM" id="SignalP"/>
    </source>
</evidence>